<dbReference type="AlphaFoldDB" id="J9C5Q3"/>
<sequence>MRDRQGGLLFCGICFFRYERTKLYQMRTFIVCYGERYGLC</sequence>
<gene>
    <name evidence="1" type="ORF">EVA_16727</name>
</gene>
<comment type="caution">
    <text evidence="1">The sequence shown here is derived from an EMBL/GenBank/DDBJ whole genome shotgun (WGS) entry which is preliminary data.</text>
</comment>
<name>J9C5Q3_9ZZZZ</name>
<dbReference type="EMBL" id="AMCI01005958">
    <property type="protein sequence ID" value="EJW95165.1"/>
    <property type="molecule type" value="Genomic_DNA"/>
</dbReference>
<accession>J9C5Q3</accession>
<reference evidence="1" key="1">
    <citation type="journal article" date="2012" name="PLoS ONE">
        <title>Gene sets for utilization of primary and secondary nutrition supplies in the distal gut of endangered iberian lynx.</title>
        <authorList>
            <person name="Alcaide M."/>
            <person name="Messina E."/>
            <person name="Richter M."/>
            <person name="Bargiela R."/>
            <person name="Peplies J."/>
            <person name="Huws S.A."/>
            <person name="Newbold C.J."/>
            <person name="Golyshin P.N."/>
            <person name="Simon M.A."/>
            <person name="Lopez G."/>
            <person name="Yakimov M.M."/>
            <person name="Ferrer M."/>
        </authorList>
    </citation>
    <scope>NUCLEOTIDE SEQUENCE</scope>
</reference>
<proteinExistence type="predicted"/>
<protein>
    <submittedName>
        <fullName evidence="1">Uncharacterized protein</fullName>
    </submittedName>
</protein>
<evidence type="ECO:0000313" key="1">
    <source>
        <dbReference type="EMBL" id="EJW95165.1"/>
    </source>
</evidence>
<organism evidence="1">
    <name type="scientific">gut metagenome</name>
    <dbReference type="NCBI Taxonomy" id="749906"/>
    <lineage>
        <taxon>unclassified sequences</taxon>
        <taxon>metagenomes</taxon>
        <taxon>organismal metagenomes</taxon>
    </lineage>
</organism>